<proteinExistence type="predicted"/>
<protein>
    <recommendedName>
        <fullName evidence="4">Glycoside hydrolase family 5 domain-containing protein</fullName>
    </recommendedName>
</protein>
<dbReference type="InterPro" id="IPR017853">
    <property type="entry name" value="GH"/>
</dbReference>
<sequence>MKMNQWLALLWLVVAGACADGRKEVAVTVSPEVTNAGYVGNGVEWDPYDEAGSWGHEVSDEDWTTLYERLDYMRPPYVRCMINSPFRYYDPSTGRYDRERNFDSLSRLLKYCTERGITVVYGEYNPPLWEMKDDPRWIDMSVDYLDFLVNRCGFSCIKHFVIFNEPDGDWASTNGDYELWKRVLLRFHRKMAEYPGLTEKVTFAGPDVVVGYKNEASPYDAVGWVRQTATELDSLIGIYDIHAYPGQHEVRSGRYSDVLPRYRQCVPPGKKIILGEAGYKYGQPADSLLMAEYKRRVEHHPFTKGSDCNMLVYDYFYGLDMPLLAMEVMNHGFSGVAAWMLDDAMHSRWDSGKTEDLKIWGMWNILGSEVFGKPEEEEIRPWFYTWSLMCRFFPAGTDMLKTGVLSPDKSVYAVAGTWRGKTTLALVNVGDEDCRVRVSLPEPMQDASLYVYEEAYRPTDDRGFPLPAQQGLEVEKIYTTELKANSFRLLTEITE</sequence>
<organism evidence="2 3">
    <name type="scientific">Candidatus Bacteroides intestinipullorum</name>
    <dbReference type="NCBI Taxonomy" id="2838471"/>
    <lineage>
        <taxon>Bacteria</taxon>
        <taxon>Pseudomonadati</taxon>
        <taxon>Bacteroidota</taxon>
        <taxon>Bacteroidia</taxon>
        <taxon>Bacteroidales</taxon>
        <taxon>Bacteroidaceae</taxon>
        <taxon>Bacteroides</taxon>
    </lineage>
</organism>
<dbReference type="PROSITE" id="PS51257">
    <property type="entry name" value="PROKAR_LIPOPROTEIN"/>
    <property type="match status" value="1"/>
</dbReference>
<evidence type="ECO:0000313" key="2">
    <source>
        <dbReference type="EMBL" id="MBU3814569.1"/>
    </source>
</evidence>
<comment type="caution">
    <text evidence="2">The sequence shown here is derived from an EMBL/GenBank/DDBJ whole genome shotgun (WGS) entry which is preliminary data.</text>
</comment>
<accession>A0A9E2KID3</accession>
<evidence type="ECO:0008006" key="4">
    <source>
        <dbReference type="Google" id="ProtNLM"/>
    </source>
</evidence>
<dbReference type="Proteomes" id="UP000824236">
    <property type="component" value="Unassembled WGS sequence"/>
</dbReference>
<dbReference type="AlphaFoldDB" id="A0A9E2KID3"/>
<gene>
    <name evidence="2" type="ORF">H9791_08710</name>
</gene>
<evidence type="ECO:0000256" key="1">
    <source>
        <dbReference type="SAM" id="SignalP"/>
    </source>
</evidence>
<dbReference type="Gene3D" id="3.20.20.80">
    <property type="entry name" value="Glycosidases"/>
    <property type="match status" value="1"/>
</dbReference>
<dbReference type="SUPFAM" id="SSF51445">
    <property type="entry name" value="(Trans)glycosidases"/>
    <property type="match status" value="1"/>
</dbReference>
<name>A0A9E2KID3_9BACE</name>
<feature type="chain" id="PRO_5039569307" description="Glycoside hydrolase family 5 domain-containing protein" evidence="1">
    <location>
        <begin position="20"/>
        <end position="495"/>
    </location>
</feature>
<evidence type="ECO:0000313" key="3">
    <source>
        <dbReference type="Proteomes" id="UP000824236"/>
    </source>
</evidence>
<feature type="signal peptide" evidence="1">
    <location>
        <begin position="1"/>
        <end position="19"/>
    </location>
</feature>
<reference evidence="2" key="2">
    <citation type="submission" date="2021-04" db="EMBL/GenBank/DDBJ databases">
        <authorList>
            <person name="Gilroy R."/>
        </authorList>
    </citation>
    <scope>NUCLEOTIDE SEQUENCE</scope>
    <source>
        <strain evidence="2">B3-3758</strain>
    </source>
</reference>
<dbReference type="EMBL" id="JAHLFO010000118">
    <property type="protein sequence ID" value="MBU3814569.1"/>
    <property type="molecule type" value="Genomic_DNA"/>
</dbReference>
<keyword evidence="1" id="KW-0732">Signal</keyword>
<reference evidence="2" key="1">
    <citation type="journal article" date="2021" name="PeerJ">
        <title>Extensive microbial diversity within the chicken gut microbiome revealed by metagenomics and culture.</title>
        <authorList>
            <person name="Gilroy R."/>
            <person name="Ravi A."/>
            <person name="Getino M."/>
            <person name="Pursley I."/>
            <person name="Horton D.L."/>
            <person name="Alikhan N.F."/>
            <person name="Baker D."/>
            <person name="Gharbi K."/>
            <person name="Hall N."/>
            <person name="Watson M."/>
            <person name="Adriaenssens E.M."/>
            <person name="Foster-Nyarko E."/>
            <person name="Jarju S."/>
            <person name="Secka A."/>
            <person name="Antonio M."/>
            <person name="Oren A."/>
            <person name="Chaudhuri R.R."/>
            <person name="La Ragione R."/>
            <person name="Hildebrand F."/>
            <person name="Pallen M.J."/>
        </authorList>
    </citation>
    <scope>NUCLEOTIDE SEQUENCE</scope>
    <source>
        <strain evidence="2">B3-3758</strain>
    </source>
</reference>